<dbReference type="STRING" id="947013.SAMN04488109_6003"/>
<evidence type="ECO:0000313" key="5">
    <source>
        <dbReference type="Proteomes" id="UP000184212"/>
    </source>
</evidence>
<evidence type="ECO:0000256" key="3">
    <source>
        <dbReference type="SAM" id="SignalP"/>
    </source>
</evidence>
<dbReference type="GO" id="GO:0006006">
    <property type="term" value="P:glucose metabolic process"/>
    <property type="evidence" value="ECO:0007669"/>
    <property type="project" value="UniProtKB-KW"/>
</dbReference>
<dbReference type="RefSeq" id="WP_073142008.1">
    <property type="nucleotide sequence ID" value="NZ_FQWQ01000005.1"/>
</dbReference>
<name>A0A1M5WTQ8_9BACT</name>
<dbReference type="InterPro" id="IPR050282">
    <property type="entry name" value="Cycloisomerase_2"/>
</dbReference>
<dbReference type="PANTHER" id="PTHR30344:SF1">
    <property type="entry name" value="6-PHOSPHOGLUCONOLACTONASE"/>
    <property type="match status" value="1"/>
</dbReference>
<protein>
    <submittedName>
        <fullName evidence="4">6-phosphogluconolactonase</fullName>
    </submittedName>
</protein>
<dbReference type="GO" id="GO:0017057">
    <property type="term" value="F:6-phosphogluconolactonase activity"/>
    <property type="evidence" value="ECO:0007669"/>
    <property type="project" value="TreeGrafter"/>
</dbReference>
<accession>A0A1M5WTQ8</accession>
<dbReference type="Gene3D" id="2.130.10.10">
    <property type="entry name" value="YVTN repeat-like/Quinoprotein amine dehydrogenase"/>
    <property type="match status" value="1"/>
</dbReference>
<proteinExistence type="inferred from homology"/>
<dbReference type="GO" id="GO:0005829">
    <property type="term" value="C:cytosol"/>
    <property type="evidence" value="ECO:0007669"/>
    <property type="project" value="TreeGrafter"/>
</dbReference>
<dbReference type="OrthoDB" id="9790815at2"/>
<organism evidence="4 5">
    <name type="scientific">Chryseolinea serpens</name>
    <dbReference type="NCBI Taxonomy" id="947013"/>
    <lineage>
        <taxon>Bacteria</taxon>
        <taxon>Pseudomonadati</taxon>
        <taxon>Bacteroidota</taxon>
        <taxon>Cytophagia</taxon>
        <taxon>Cytophagales</taxon>
        <taxon>Fulvivirgaceae</taxon>
        <taxon>Chryseolinea</taxon>
    </lineage>
</organism>
<evidence type="ECO:0000256" key="1">
    <source>
        <dbReference type="ARBA" id="ARBA00005564"/>
    </source>
</evidence>
<dbReference type="SUPFAM" id="SSF51004">
    <property type="entry name" value="C-terminal (heme d1) domain of cytochrome cd1-nitrite reductase"/>
    <property type="match status" value="1"/>
</dbReference>
<dbReference type="InterPro" id="IPR011048">
    <property type="entry name" value="Haem_d1_sf"/>
</dbReference>
<dbReference type="Proteomes" id="UP000184212">
    <property type="component" value="Unassembled WGS sequence"/>
</dbReference>
<keyword evidence="5" id="KW-1185">Reference proteome</keyword>
<gene>
    <name evidence="4" type="ORF">SAMN04488109_6003</name>
</gene>
<feature type="chain" id="PRO_5012002567" evidence="3">
    <location>
        <begin position="20"/>
        <end position="375"/>
    </location>
</feature>
<keyword evidence="2" id="KW-0119">Carbohydrate metabolism</keyword>
<dbReference type="InterPro" id="IPR019405">
    <property type="entry name" value="Lactonase_7-beta_prop"/>
</dbReference>
<sequence>MKTTISLLLMMCFFLTGNAQTPKTFNLVVGTYTNPGKSKGMYVYSFNSGTGELTYRTESEPIKNPTYLTVSTDRKHIYAVSEVGDGKESVNAYSFDPASGKITFINSASTGGGGPCYVAVDSKNKMAFVGNYGGGSLAAVAINADGSLGDKPQFIKHSGSSVKSNQEKPHVHATVLSNDDRFLFVPDLGTDKVNVYQVTANKEQPLKAAAQPFASVAPGSGPRHFIFNASGKQAYLIQEMTGVVTVFDYSNGELKSKASVSLPVSGAQGKIDAADIHISPDGKFLYGSLRGDQNEIVVCSIDKSGGLAVIGRQSTLGKTPRNFAIDPTGNFLLVGNQNSDNIIVFKRDQKTGLLSPTNIKISIGAPVCLKFVAAN</sequence>
<keyword evidence="3" id="KW-0732">Signal</keyword>
<dbReference type="Pfam" id="PF10282">
    <property type="entry name" value="Lactonase"/>
    <property type="match status" value="1"/>
</dbReference>
<evidence type="ECO:0000313" key="4">
    <source>
        <dbReference type="EMBL" id="SHH90831.1"/>
    </source>
</evidence>
<dbReference type="InterPro" id="IPR015943">
    <property type="entry name" value="WD40/YVTN_repeat-like_dom_sf"/>
</dbReference>
<dbReference type="EMBL" id="FQWQ01000005">
    <property type="protein sequence ID" value="SHH90831.1"/>
    <property type="molecule type" value="Genomic_DNA"/>
</dbReference>
<evidence type="ECO:0000256" key="2">
    <source>
        <dbReference type="ARBA" id="ARBA00022526"/>
    </source>
</evidence>
<feature type="signal peptide" evidence="3">
    <location>
        <begin position="1"/>
        <end position="19"/>
    </location>
</feature>
<dbReference type="FunFam" id="2.130.10.10:FF:000306">
    <property type="entry name" value="3-carboxymuconate cyclase"/>
    <property type="match status" value="1"/>
</dbReference>
<comment type="similarity">
    <text evidence="1">Belongs to the cycloisomerase 2 family.</text>
</comment>
<dbReference type="PANTHER" id="PTHR30344">
    <property type="entry name" value="6-PHOSPHOGLUCONOLACTONASE-RELATED"/>
    <property type="match status" value="1"/>
</dbReference>
<dbReference type="AlphaFoldDB" id="A0A1M5WTQ8"/>
<reference evidence="4 5" key="1">
    <citation type="submission" date="2016-11" db="EMBL/GenBank/DDBJ databases">
        <authorList>
            <person name="Jaros S."/>
            <person name="Januszkiewicz K."/>
            <person name="Wedrychowicz H."/>
        </authorList>
    </citation>
    <scope>NUCLEOTIDE SEQUENCE [LARGE SCALE GENOMIC DNA]</scope>
    <source>
        <strain evidence="4 5">DSM 24574</strain>
    </source>
</reference>
<keyword evidence="2" id="KW-0313">Glucose metabolism</keyword>